<dbReference type="Proteomes" id="UP000223749">
    <property type="component" value="Chromosome"/>
</dbReference>
<dbReference type="EMBL" id="CP024091">
    <property type="protein sequence ID" value="ATP56766.1"/>
    <property type="molecule type" value="Genomic_DNA"/>
</dbReference>
<organism evidence="3 4">
    <name type="scientific">Pedobacter ginsengisoli</name>
    <dbReference type="NCBI Taxonomy" id="363852"/>
    <lineage>
        <taxon>Bacteria</taxon>
        <taxon>Pseudomonadati</taxon>
        <taxon>Bacteroidota</taxon>
        <taxon>Sphingobacteriia</taxon>
        <taxon>Sphingobacteriales</taxon>
        <taxon>Sphingobacteriaceae</taxon>
        <taxon>Pedobacter</taxon>
    </lineage>
</organism>
<sequence>MLTKHLNFEIMKTRILLPAVLWCMLSLNACRNTDNSTTNTLADSSLEQTMTDTSAVNRGEGMQFFLEKAAIAGNMEVEIGKMAESKASNPRVKEFAEKMVKDHTKTNNNLKKLADNKKITIPTSIPEADQNHINEMAKLSGAQFDKHYMDMMVKDHVKTLDLFKSATTSGDIDVRRFAARTLRMIEGHYKLATDLSFDLK</sequence>
<evidence type="ECO:0000256" key="1">
    <source>
        <dbReference type="SAM" id="SignalP"/>
    </source>
</evidence>
<dbReference type="PANTHER" id="PTHR38593:SF1">
    <property type="entry name" value="BLR2558 PROTEIN"/>
    <property type="match status" value="1"/>
</dbReference>
<dbReference type="PANTHER" id="PTHR38593">
    <property type="entry name" value="BLR2558 PROTEIN"/>
    <property type="match status" value="1"/>
</dbReference>
<dbReference type="KEGG" id="pgs:CPT03_09910"/>
<proteinExistence type="predicted"/>
<accession>A0A2D1U578</accession>
<dbReference type="Gene3D" id="1.20.1260.10">
    <property type="match status" value="1"/>
</dbReference>
<name>A0A2D1U578_9SPHI</name>
<protein>
    <submittedName>
        <fullName evidence="3">DUF305 domain-containing protein</fullName>
    </submittedName>
</protein>
<dbReference type="Pfam" id="PF13628">
    <property type="entry name" value="DUF4142"/>
    <property type="match status" value="1"/>
</dbReference>
<evidence type="ECO:0000259" key="2">
    <source>
        <dbReference type="Pfam" id="PF13628"/>
    </source>
</evidence>
<reference evidence="3 4" key="1">
    <citation type="submission" date="2017-10" db="EMBL/GenBank/DDBJ databases">
        <title>Whole genome of Pedobacter ginsengisoli T01R-27 isolated from tomato rhizosphere.</title>
        <authorList>
            <person name="Weon H.-Y."/>
            <person name="Lee S.A."/>
            <person name="Sang M.K."/>
            <person name="Song J."/>
        </authorList>
    </citation>
    <scope>NUCLEOTIDE SEQUENCE [LARGE SCALE GENOMIC DNA]</scope>
    <source>
        <strain evidence="3 4">T01R-27</strain>
    </source>
</reference>
<dbReference type="InterPro" id="IPR012347">
    <property type="entry name" value="Ferritin-like"/>
</dbReference>
<keyword evidence="4" id="KW-1185">Reference proteome</keyword>
<dbReference type="InterPro" id="IPR025419">
    <property type="entry name" value="DUF4142"/>
</dbReference>
<evidence type="ECO:0000313" key="4">
    <source>
        <dbReference type="Proteomes" id="UP000223749"/>
    </source>
</evidence>
<keyword evidence="1" id="KW-0732">Signal</keyword>
<dbReference type="AlphaFoldDB" id="A0A2D1U578"/>
<feature type="chain" id="PRO_5013682534" evidence="1">
    <location>
        <begin position="32"/>
        <end position="200"/>
    </location>
</feature>
<evidence type="ECO:0000313" key="3">
    <source>
        <dbReference type="EMBL" id="ATP56766.1"/>
    </source>
</evidence>
<gene>
    <name evidence="3" type="ORF">CPT03_09910</name>
</gene>
<feature type="domain" description="DUF4142" evidence="2">
    <location>
        <begin position="65"/>
        <end position="195"/>
    </location>
</feature>
<feature type="signal peptide" evidence="1">
    <location>
        <begin position="1"/>
        <end position="31"/>
    </location>
</feature>